<dbReference type="Pfam" id="PF11720">
    <property type="entry name" value="Inhibitor_I78"/>
    <property type="match status" value="1"/>
</dbReference>
<evidence type="ECO:0000256" key="2">
    <source>
        <dbReference type="SAM" id="SignalP"/>
    </source>
</evidence>
<dbReference type="InterPro" id="IPR021719">
    <property type="entry name" value="Prot_inh_I78"/>
</dbReference>
<keyword evidence="2" id="KW-0732">Signal</keyword>
<evidence type="ECO:0008006" key="5">
    <source>
        <dbReference type="Google" id="ProtNLM"/>
    </source>
</evidence>
<dbReference type="PANTHER" id="PTHR39600">
    <property type="entry name" value="PEPTIDASE INHIBITOR I78 FAMILY PROTEIN"/>
    <property type="match status" value="1"/>
</dbReference>
<dbReference type="OrthoDB" id="8724542at2"/>
<evidence type="ECO:0000313" key="4">
    <source>
        <dbReference type="Proteomes" id="UP000266693"/>
    </source>
</evidence>
<dbReference type="RefSeq" id="WP_118864659.1">
    <property type="nucleotide sequence ID" value="NZ_QWLV01000006.1"/>
</dbReference>
<protein>
    <recommendedName>
        <fullName evidence="5">Peptidase inhibitor I78 family protein</fullName>
    </recommendedName>
</protein>
<keyword evidence="4" id="KW-1185">Reference proteome</keyword>
<dbReference type="EMBL" id="QWLV01000006">
    <property type="protein sequence ID" value="RHW17079.1"/>
    <property type="molecule type" value="Genomic_DNA"/>
</dbReference>
<dbReference type="PANTHER" id="PTHR39600:SF1">
    <property type="entry name" value="PEPTIDASE INHIBITOR I78 FAMILY PROTEIN"/>
    <property type="match status" value="1"/>
</dbReference>
<dbReference type="AlphaFoldDB" id="A0A396RLL2"/>
<organism evidence="3 4">
    <name type="scientific">Sphingomonas gilva</name>
    <dbReference type="NCBI Taxonomy" id="2305907"/>
    <lineage>
        <taxon>Bacteria</taxon>
        <taxon>Pseudomonadati</taxon>
        <taxon>Pseudomonadota</taxon>
        <taxon>Alphaproteobacteria</taxon>
        <taxon>Sphingomonadales</taxon>
        <taxon>Sphingomonadaceae</taxon>
        <taxon>Sphingomonas</taxon>
    </lineage>
</organism>
<gene>
    <name evidence="3" type="ORF">D1610_13260</name>
</gene>
<dbReference type="Gene3D" id="3.30.10.10">
    <property type="entry name" value="Trypsin Inhibitor V, subunit A"/>
    <property type="match status" value="1"/>
</dbReference>
<comment type="caution">
    <text evidence="3">The sequence shown here is derived from an EMBL/GenBank/DDBJ whole genome shotgun (WGS) entry which is preliminary data.</text>
</comment>
<name>A0A396RLL2_9SPHN</name>
<evidence type="ECO:0000313" key="3">
    <source>
        <dbReference type="EMBL" id="RHW17079.1"/>
    </source>
</evidence>
<dbReference type="PROSITE" id="PS51257">
    <property type="entry name" value="PROKAR_LIPOPROTEIN"/>
    <property type="match status" value="1"/>
</dbReference>
<reference evidence="3 4" key="1">
    <citation type="submission" date="2018-08" db="EMBL/GenBank/DDBJ databases">
        <title>The multiple taxonomic identification of Sphingomonas gilva.</title>
        <authorList>
            <person name="Zhu D."/>
            <person name="Zheng S."/>
        </authorList>
    </citation>
    <scope>NUCLEOTIDE SEQUENCE [LARGE SCALE GENOMIC DNA]</scope>
    <source>
        <strain evidence="3 4">ZDH117</strain>
    </source>
</reference>
<evidence type="ECO:0000256" key="1">
    <source>
        <dbReference type="SAM" id="MobiDB-lite"/>
    </source>
</evidence>
<feature type="signal peptide" evidence="2">
    <location>
        <begin position="1"/>
        <end position="22"/>
    </location>
</feature>
<feature type="chain" id="PRO_5017183004" description="Peptidase inhibitor I78 family protein" evidence="2">
    <location>
        <begin position="23"/>
        <end position="120"/>
    </location>
</feature>
<accession>A0A396RLL2</accession>
<proteinExistence type="predicted"/>
<dbReference type="Proteomes" id="UP000266693">
    <property type="component" value="Unassembled WGS sequence"/>
</dbReference>
<sequence length="120" mass="12733">MTRSIALLPLAALAMACTQTPAMNNADQASADETVAPASNTQTPAGEGMADMPMVCDAEAVQDLAGKPYTEAVGQDAQTRSNARSMRLIRPGMAVTMDYRNDRLNIEVDDKNVITTVRCG</sequence>
<feature type="region of interest" description="Disordered" evidence="1">
    <location>
        <begin position="25"/>
        <end position="50"/>
    </location>
</feature>